<dbReference type="PANTHER" id="PTHR43014:SF1">
    <property type="entry name" value="NAD(P)H DEHYDROGENASE (QUINONE)"/>
    <property type="match status" value="1"/>
</dbReference>
<name>A0A919G8Y9_9MICO</name>
<dbReference type="EC" id="1.6.5.2" evidence="3"/>
<dbReference type="NCBIfam" id="NF005883">
    <property type="entry name" value="PRK07845.1"/>
    <property type="match status" value="1"/>
</dbReference>
<keyword evidence="14" id="KW-0547">Nucleotide-binding</keyword>
<evidence type="ECO:0000256" key="6">
    <source>
        <dbReference type="ARBA" id="ARBA00023002"/>
    </source>
</evidence>
<dbReference type="SUPFAM" id="SSF55424">
    <property type="entry name" value="FAD/NAD-linked reductases, dimerisation (C-terminal) domain"/>
    <property type="match status" value="1"/>
</dbReference>
<reference evidence="17" key="1">
    <citation type="journal article" date="2014" name="Int. J. Syst. Evol. Microbiol.">
        <title>Complete genome sequence of Corynebacterium casei LMG S-19264T (=DSM 44701T), isolated from a smear-ripened cheese.</title>
        <authorList>
            <consortium name="US DOE Joint Genome Institute (JGI-PGF)"/>
            <person name="Walter F."/>
            <person name="Albersmeier A."/>
            <person name="Kalinowski J."/>
            <person name="Ruckert C."/>
        </authorList>
    </citation>
    <scope>NUCLEOTIDE SEQUENCE</scope>
    <source>
        <strain evidence="17">CGMCC 4.7398</strain>
    </source>
</reference>
<evidence type="ECO:0000256" key="5">
    <source>
        <dbReference type="ARBA" id="ARBA00022827"/>
    </source>
</evidence>
<feature type="domain" description="FAD/NAD(P)-binding" evidence="16">
    <location>
        <begin position="12"/>
        <end position="383"/>
    </location>
</feature>
<comment type="catalytic activity">
    <reaction evidence="9">
        <text>a quinone + NADPH + H(+) = a quinol + NADP(+)</text>
        <dbReference type="Rhea" id="RHEA:46164"/>
        <dbReference type="ChEBI" id="CHEBI:15378"/>
        <dbReference type="ChEBI" id="CHEBI:24646"/>
        <dbReference type="ChEBI" id="CHEBI:57783"/>
        <dbReference type="ChEBI" id="CHEBI:58349"/>
        <dbReference type="ChEBI" id="CHEBI:132124"/>
        <dbReference type="EC" id="1.6.5.2"/>
    </reaction>
</comment>
<comment type="caution">
    <text evidence="17">The sequence shown here is derived from an EMBL/GenBank/DDBJ whole genome shotgun (WGS) entry which is preliminary data.</text>
</comment>
<dbReference type="Proteomes" id="UP000627369">
    <property type="component" value="Unassembled WGS sequence"/>
</dbReference>
<keyword evidence="4" id="KW-0285">Flavoprotein</keyword>
<dbReference type="InterPro" id="IPR036188">
    <property type="entry name" value="FAD/NAD-bd_sf"/>
</dbReference>
<dbReference type="GO" id="GO:0003955">
    <property type="term" value="F:NAD(P)H dehydrogenase (quinone) activity"/>
    <property type="evidence" value="ECO:0007669"/>
    <property type="project" value="UniProtKB-EC"/>
</dbReference>
<evidence type="ECO:0000259" key="16">
    <source>
        <dbReference type="Pfam" id="PF07992"/>
    </source>
</evidence>
<dbReference type="EMBL" id="BNAS01000011">
    <property type="protein sequence ID" value="GHH80031.1"/>
    <property type="molecule type" value="Genomic_DNA"/>
</dbReference>
<keyword evidence="18" id="KW-1185">Reference proteome</keyword>
<feature type="binding site" evidence="14">
    <location>
        <position position="368"/>
    </location>
    <ligand>
        <name>FAD</name>
        <dbReference type="ChEBI" id="CHEBI:57692"/>
    </ligand>
</feature>
<keyword evidence="6" id="KW-0560">Oxidoreductase</keyword>
<keyword evidence="7 14" id="KW-0520">NAD</keyword>
<dbReference type="Pfam" id="PF07992">
    <property type="entry name" value="Pyr_redox_2"/>
    <property type="match status" value="1"/>
</dbReference>
<comment type="catalytic activity">
    <reaction evidence="8">
        <text>a quinone + NADH + H(+) = a quinol + NAD(+)</text>
        <dbReference type="Rhea" id="RHEA:46160"/>
        <dbReference type="ChEBI" id="CHEBI:15378"/>
        <dbReference type="ChEBI" id="CHEBI:24646"/>
        <dbReference type="ChEBI" id="CHEBI:57540"/>
        <dbReference type="ChEBI" id="CHEBI:57945"/>
        <dbReference type="ChEBI" id="CHEBI:132124"/>
        <dbReference type="EC" id="1.6.5.2"/>
    </reaction>
</comment>
<dbReference type="InterPro" id="IPR023753">
    <property type="entry name" value="FAD/NAD-binding_dom"/>
</dbReference>
<evidence type="ECO:0000256" key="2">
    <source>
        <dbReference type="ARBA" id="ARBA00011881"/>
    </source>
</evidence>
<keyword evidence="5 14" id="KW-0274">FAD</keyword>
<protein>
    <recommendedName>
        <fullName evidence="10">NAD(P)H dehydrogenase (quinone)</fullName>
        <ecNumber evidence="3">1.6.5.2</ecNumber>
    </recommendedName>
    <alternativeName>
        <fullName evidence="13">NAD(P)H quinone reductase</fullName>
    </alternativeName>
    <alternativeName>
        <fullName evidence="11">NAD(P)H: menadione oxidoreductase</fullName>
    </alternativeName>
    <alternativeName>
        <fullName evidence="12">NADH-menadione reductase</fullName>
    </alternativeName>
</protein>
<dbReference type="InterPro" id="IPR004099">
    <property type="entry name" value="Pyr_nucl-diS_OxRdtase_dimer"/>
</dbReference>
<proteinExistence type="inferred from homology"/>
<feature type="domain" description="Pyridine nucleotide-disulphide oxidoreductase dimerisation" evidence="15">
    <location>
        <begin position="404"/>
        <end position="510"/>
    </location>
</feature>
<comment type="cofactor">
    <cofactor evidence="14">
        <name>FAD</name>
        <dbReference type="ChEBI" id="CHEBI:57692"/>
    </cofactor>
    <text evidence="14">Binds 1 FAD per subunit.</text>
</comment>
<evidence type="ECO:0000256" key="7">
    <source>
        <dbReference type="ARBA" id="ARBA00023027"/>
    </source>
</evidence>
<feature type="binding site" evidence="14">
    <location>
        <position position="174"/>
    </location>
    <ligand>
        <name>FAD</name>
        <dbReference type="ChEBI" id="CHEBI:57692"/>
    </ligand>
</feature>
<feature type="binding site" evidence="14">
    <location>
        <position position="327"/>
    </location>
    <ligand>
        <name>NAD(+)</name>
        <dbReference type="ChEBI" id="CHEBI:57540"/>
    </ligand>
</feature>
<dbReference type="FunFam" id="3.50.50.60:FF:000054">
    <property type="entry name" value="Flavoprotein disulfide reductase"/>
    <property type="match status" value="1"/>
</dbReference>
<evidence type="ECO:0000256" key="8">
    <source>
        <dbReference type="ARBA" id="ARBA00047678"/>
    </source>
</evidence>
<feature type="binding site" evidence="14">
    <location>
        <begin position="240"/>
        <end position="247"/>
    </location>
    <ligand>
        <name>NAD(+)</name>
        <dbReference type="ChEBI" id="CHEBI:57540"/>
    </ligand>
</feature>
<evidence type="ECO:0000256" key="3">
    <source>
        <dbReference type="ARBA" id="ARBA00012648"/>
    </source>
</evidence>
<dbReference type="SUPFAM" id="SSF51905">
    <property type="entry name" value="FAD/NAD(P)-binding domain"/>
    <property type="match status" value="1"/>
</dbReference>
<dbReference type="AlphaFoldDB" id="A0A919G8Y9"/>
<evidence type="ECO:0000256" key="4">
    <source>
        <dbReference type="ARBA" id="ARBA00022630"/>
    </source>
</evidence>
<sequence>MTPLDSAAVPPHVVVVGGGPGGYEAALVARSLGAEVTVVEQQGLGGAAVLTDVVPSKTLIATAEWMTIADRAPELGIRMPDDDVDPLSEVDVSLATGGIPVVSAHAAPDSAPAPALSGAGVQAAASAAGTAEKRKHFVDLQAVNKRVLALAQAQSADIRGRLEREGIRIIVGKGRLDGPARVVVELADGSPTVLEADSVLLALGATPRTLPTAVPDGERILTWTQMYNLRELPERLIVVGSGVTGAEFAGAYNALGSDVVLVSSRDRVLPGEDEDAAELLEGVFRSRGMSVLSRSRAASAVRTDDGVEVTLSDGRVVHGSHVLVAVGGVPATSGLGLEEAGVRLSETGHVVVDRVSRTSVRGVYASGDCTGVLPLASVAAMQGRIAMAHALGDAVQPLALRTVASNIFTAPEIATVGYSEEKLRAQNSRYITTTLPLARNPRAKMLGIKDGFVKLFAHPEAGVVLGGVVVAPRASELIFPITLAVQHRLTVENVAHAFTIYPSLSGSIAEGARVLDARVGK</sequence>
<reference evidence="17" key="2">
    <citation type="submission" date="2020-09" db="EMBL/GenBank/DDBJ databases">
        <authorList>
            <person name="Sun Q."/>
            <person name="Zhou Y."/>
        </authorList>
    </citation>
    <scope>NUCLEOTIDE SEQUENCE</scope>
    <source>
        <strain evidence="17">CGMCC 4.7398</strain>
    </source>
</reference>
<evidence type="ECO:0000256" key="1">
    <source>
        <dbReference type="ARBA" id="ARBA00007532"/>
    </source>
</evidence>
<evidence type="ECO:0000259" key="15">
    <source>
        <dbReference type="Pfam" id="PF02852"/>
    </source>
</evidence>
<dbReference type="Gene3D" id="3.30.390.30">
    <property type="match status" value="1"/>
</dbReference>
<dbReference type="Pfam" id="PF02852">
    <property type="entry name" value="Pyr_redox_dim"/>
    <property type="match status" value="1"/>
</dbReference>
<dbReference type="PANTHER" id="PTHR43014">
    <property type="entry name" value="MERCURIC REDUCTASE"/>
    <property type="match status" value="1"/>
</dbReference>
<organism evidence="17 18">
    <name type="scientific">Promicromonospora soli</name>
    <dbReference type="NCBI Taxonomy" id="2035533"/>
    <lineage>
        <taxon>Bacteria</taxon>
        <taxon>Bacillati</taxon>
        <taxon>Actinomycetota</taxon>
        <taxon>Actinomycetes</taxon>
        <taxon>Micrococcales</taxon>
        <taxon>Promicromonosporaceae</taxon>
        <taxon>Promicromonospora</taxon>
    </lineage>
</organism>
<dbReference type="InterPro" id="IPR016156">
    <property type="entry name" value="FAD/NAD-linked_Rdtase_dimer_sf"/>
</dbReference>
<evidence type="ECO:0000256" key="13">
    <source>
        <dbReference type="ARBA" id="ARBA00079404"/>
    </source>
</evidence>
<comment type="similarity">
    <text evidence="1">Belongs to the class-I pyridine nucleotide-disulfide oxidoreductase family.</text>
</comment>
<dbReference type="Gene3D" id="3.50.50.60">
    <property type="entry name" value="FAD/NAD(P)-binding domain"/>
    <property type="match status" value="3"/>
</dbReference>
<gene>
    <name evidence="17" type="ORF">GCM10017772_47210</name>
</gene>
<evidence type="ECO:0000256" key="9">
    <source>
        <dbReference type="ARBA" id="ARBA00048983"/>
    </source>
</evidence>
<evidence type="ECO:0000313" key="18">
    <source>
        <dbReference type="Proteomes" id="UP000627369"/>
    </source>
</evidence>
<dbReference type="PRINTS" id="PR00368">
    <property type="entry name" value="FADPNR"/>
</dbReference>
<evidence type="ECO:0000256" key="14">
    <source>
        <dbReference type="PIRSR" id="PIRSR000350-3"/>
    </source>
</evidence>
<evidence type="ECO:0000256" key="10">
    <source>
        <dbReference type="ARBA" id="ARBA00072193"/>
    </source>
</evidence>
<evidence type="ECO:0000256" key="11">
    <source>
        <dbReference type="ARBA" id="ARBA00076614"/>
    </source>
</evidence>
<dbReference type="InterPro" id="IPR001100">
    <property type="entry name" value="Pyr_nuc-diS_OxRdtase"/>
</dbReference>
<dbReference type="PRINTS" id="PR00411">
    <property type="entry name" value="PNDRDTASEI"/>
</dbReference>
<accession>A0A919G8Y9</accession>
<dbReference type="GO" id="GO:0050660">
    <property type="term" value="F:flavin adenine dinucleotide binding"/>
    <property type="evidence" value="ECO:0007669"/>
    <property type="project" value="TreeGrafter"/>
</dbReference>
<dbReference type="PIRSF" id="PIRSF000350">
    <property type="entry name" value="Mercury_reductase_MerA"/>
    <property type="match status" value="1"/>
</dbReference>
<evidence type="ECO:0000313" key="17">
    <source>
        <dbReference type="EMBL" id="GHH80031.1"/>
    </source>
</evidence>
<comment type="subunit">
    <text evidence="2">Homotetramer.</text>
</comment>
<dbReference type="RefSeq" id="WP_229872721.1">
    <property type="nucleotide sequence ID" value="NZ_BNAS01000011.1"/>
</dbReference>
<evidence type="ECO:0000256" key="12">
    <source>
        <dbReference type="ARBA" id="ARBA00077506"/>
    </source>
</evidence>